<dbReference type="GO" id="GO:0016787">
    <property type="term" value="F:hydrolase activity"/>
    <property type="evidence" value="ECO:0007669"/>
    <property type="project" value="UniProtKB-KW"/>
</dbReference>
<dbReference type="GO" id="GO:0044659">
    <property type="term" value="P:viral release from host cell by cytolysis"/>
    <property type="evidence" value="ECO:0007669"/>
    <property type="project" value="InterPro"/>
</dbReference>
<accession>B7MU67</accession>
<name>B7MU67_ECO81</name>
<dbReference type="HOGENOM" id="CLU_117687_2_0_6"/>
<keyword evidence="2" id="KW-0812">Transmembrane</keyword>
<dbReference type="HAMAP" id="MF_04137">
    <property type="entry name" value="I_SPANIN_LAMBDA"/>
    <property type="match status" value="1"/>
</dbReference>
<dbReference type="InterPro" id="IPR004929">
    <property type="entry name" value="I-spanin"/>
</dbReference>
<proteinExistence type="inferred from homology"/>
<feature type="transmembrane region" description="Helical" evidence="2">
    <location>
        <begin position="32"/>
        <end position="51"/>
    </location>
</feature>
<gene>
    <name evidence="3" type="primary">rz</name>
    <name evidence="3" type="ordered locus">ECED1_1434</name>
</gene>
<keyword evidence="2" id="KW-0472">Membrane</keyword>
<protein>
    <submittedName>
        <fullName evidence="3">Endopeptidase (Lysis protein) from bacteriophage origin</fullName>
        <ecNumber evidence="3">3.4.-.-</ecNumber>
    </submittedName>
</protein>
<dbReference type="Proteomes" id="UP000000748">
    <property type="component" value="Chromosome"/>
</dbReference>
<keyword evidence="2" id="KW-1133">Transmembrane helix</keyword>
<organism evidence="3 4">
    <name type="scientific">Escherichia coli O81 (strain ED1a)</name>
    <dbReference type="NCBI Taxonomy" id="585397"/>
    <lineage>
        <taxon>Bacteria</taxon>
        <taxon>Pseudomonadati</taxon>
        <taxon>Pseudomonadota</taxon>
        <taxon>Gammaproteobacteria</taxon>
        <taxon>Enterobacterales</taxon>
        <taxon>Enterobacteriaceae</taxon>
        <taxon>Escherichia</taxon>
    </lineage>
</organism>
<feature type="coiled-coil region" evidence="1">
    <location>
        <begin position="65"/>
        <end position="120"/>
    </location>
</feature>
<dbReference type="KEGG" id="ecq:ECED1_1434"/>
<dbReference type="EC" id="3.4.-.-" evidence="3"/>
<keyword evidence="3" id="KW-0378">Hydrolase</keyword>
<dbReference type="AlphaFoldDB" id="B7MU67"/>
<evidence type="ECO:0000256" key="1">
    <source>
        <dbReference type="SAM" id="Coils"/>
    </source>
</evidence>
<sequence>MLNLFGQWHLPFVLWPLLFWSGQFVGGDMNRVLCVVIIVMLVACGALSLGLNHYRDNAITYKEQRDKKVSELEQANATITDMQQRQRDVAALDARYSRELADARAENETLRADVAAGRKRLRVNATCPGTVREATGTSGVDNATGPRLADTAERDYFILRERLMTMQKQLEGAQDYIRTQCTKLAFYYPEDT</sequence>
<dbReference type="EMBL" id="CU928162">
    <property type="protein sequence ID" value="CAR07633.1"/>
    <property type="molecule type" value="Genomic_DNA"/>
</dbReference>
<evidence type="ECO:0000256" key="2">
    <source>
        <dbReference type="SAM" id="Phobius"/>
    </source>
</evidence>
<evidence type="ECO:0000313" key="4">
    <source>
        <dbReference type="Proteomes" id="UP000000748"/>
    </source>
</evidence>
<dbReference type="Pfam" id="PF03245">
    <property type="entry name" value="Phage_lysis"/>
    <property type="match status" value="1"/>
</dbReference>
<reference evidence="4" key="1">
    <citation type="journal article" date="2009" name="PLoS Genet.">
        <title>Organised genome dynamics in the Escherichia coli species results in highly diverse adaptive paths.</title>
        <authorList>
            <person name="Touchon M."/>
            <person name="Hoede C."/>
            <person name="Tenaillon O."/>
            <person name="Barbe V."/>
            <person name="Baeriswyl S."/>
            <person name="Bidet P."/>
            <person name="Bingen E."/>
            <person name="Bonacorsi S."/>
            <person name="Bouchier C."/>
            <person name="Bouvet O."/>
            <person name="Calteau A."/>
            <person name="Chiapello H."/>
            <person name="Clermont O."/>
            <person name="Cruveiller S."/>
            <person name="Danchin A."/>
            <person name="Diard M."/>
            <person name="Dossat C."/>
            <person name="Karoui M.E."/>
            <person name="Frapy E."/>
            <person name="Garry L."/>
            <person name="Ghigo J.M."/>
            <person name="Gilles A.M."/>
            <person name="Johnson J."/>
            <person name="Le Bouguenec C."/>
            <person name="Lescat M."/>
            <person name="Mangenot S."/>
            <person name="Martinez-Jehanne V."/>
            <person name="Matic I."/>
            <person name="Nassif X."/>
            <person name="Oztas S."/>
            <person name="Petit M.A."/>
            <person name="Pichon C."/>
            <person name="Rouy Z."/>
            <person name="Ruf C.S."/>
            <person name="Schneider D."/>
            <person name="Tourret J."/>
            <person name="Vacherie B."/>
            <person name="Vallenet D."/>
            <person name="Medigue C."/>
            <person name="Rocha E.P.C."/>
            <person name="Denamur E."/>
        </authorList>
    </citation>
    <scope>NUCLEOTIDE SEQUENCE [LARGE SCALE GENOMIC DNA]</scope>
    <source>
        <strain evidence="4">ED1a</strain>
    </source>
</reference>
<evidence type="ECO:0000313" key="3">
    <source>
        <dbReference type="EMBL" id="CAR07633.1"/>
    </source>
</evidence>
<keyword evidence="1" id="KW-0175">Coiled coil</keyword>